<reference evidence="2" key="1">
    <citation type="submission" date="2021-04" db="EMBL/GenBank/DDBJ databases">
        <title>Draft genome assembly of strain Phenylobacterium sp. 20VBR1 using MiniION and Illumina platforms.</title>
        <authorList>
            <person name="Thomas F.A."/>
            <person name="Krishnan K.P."/>
            <person name="Sinha R.K."/>
        </authorList>
    </citation>
    <scope>NUCLEOTIDE SEQUENCE</scope>
    <source>
        <strain evidence="2">20VBR1</strain>
    </source>
</reference>
<comment type="caution">
    <text evidence="2">The sequence shown here is derived from an EMBL/GenBank/DDBJ whole genome shotgun (WGS) entry which is preliminary data.</text>
</comment>
<sequence length="156" mass="16430">MKYLALALALAACSPQAPKAPATPAVAAAKAPAAASLGTIPETTVMTFVGSLPCADCPGIRTELTLTRDAPYSGDGKYSLVETYIDRGPPITTTGIWGTLRGDASDEDATVYELNPEKAEGERRHFRREGDMALKVLGGDMKPLPDALPSTLKRVK</sequence>
<gene>
    <name evidence="2" type="ORF">JKL49_19370</name>
</gene>
<dbReference type="Pfam" id="PF04170">
    <property type="entry name" value="NlpE"/>
    <property type="match status" value="1"/>
</dbReference>
<name>A0A941D3R6_9CAUL</name>
<proteinExistence type="predicted"/>
<keyword evidence="1" id="KW-0732">Signal</keyword>
<dbReference type="AlphaFoldDB" id="A0A941D3R6"/>
<dbReference type="RefSeq" id="WP_215343078.1">
    <property type="nucleotide sequence ID" value="NZ_JAGSGD010000002.1"/>
</dbReference>
<feature type="chain" id="PRO_5037459788" evidence="1">
    <location>
        <begin position="20"/>
        <end position="156"/>
    </location>
</feature>
<evidence type="ECO:0000313" key="2">
    <source>
        <dbReference type="EMBL" id="MBR7621561.1"/>
    </source>
</evidence>
<evidence type="ECO:0000313" key="3">
    <source>
        <dbReference type="Proteomes" id="UP000622580"/>
    </source>
</evidence>
<accession>A0A941D3R6</accession>
<dbReference type="Gene3D" id="2.40.128.640">
    <property type="match status" value="1"/>
</dbReference>
<dbReference type="EMBL" id="JAGSGD010000002">
    <property type="protein sequence ID" value="MBR7621561.1"/>
    <property type="molecule type" value="Genomic_DNA"/>
</dbReference>
<keyword evidence="3" id="KW-1185">Reference proteome</keyword>
<dbReference type="Proteomes" id="UP000622580">
    <property type="component" value="Unassembled WGS sequence"/>
</dbReference>
<dbReference type="InterPro" id="IPR007298">
    <property type="entry name" value="Cu-R_lipoprotein_NlpE"/>
</dbReference>
<organism evidence="2 3">
    <name type="scientific">Phenylobacterium glaciei</name>
    <dbReference type="NCBI Taxonomy" id="2803784"/>
    <lineage>
        <taxon>Bacteria</taxon>
        <taxon>Pseudomonadati</taxon>
        <taxon>Pseudomonadota</taxon>
        <taxon>Alphaproteobacteria</taxon>
        <taxon>Caulobacterales</taxon>
        <taxon>Caulobacteraceae</taxon>
        <taxon>Phenylobacterium</taxon>
    </lineage>
</organism>
<evidence type="ECO:0000256" key="1">
    <source>
        <dbReference type="SAM" id="SignalP"/>
    </source>
</evidence>
<protein>
    <submittedName>
        <fullName evidence="2">Copper resistance protein NlpE N-terminal domain-containing protein</fullName>
    </submittedName>
</protein>
<feature type="signal peptide" evidence="1">
    <location>
        <begin position="1"/>
        <end position="19"/>
    </location>
</feature>